<reference evidence="9" key="1">
    <citation type="submission" date="2020-11" db="EMBL/GenBank/DDBJ databases">
        <authorList>
            <person name="Tran Van P."/>
        </authorList>
    </citation>
    <scope>NUCLEOTIDE SEQUENCE</scope>
</reference>
<keyword evidence="4" id="KW-0862">Zinc</keyword>
<dbReference type="AlphaFoldDB" id="A0A7R9KQY5"/>
<keyword evidence="2" id="KW-0677">Repeat</keyword>
<dbReference type="SUPFAM" id="SSF57667">
    <property type="entry name" value="beta-beta-alpha zinc fingers"/>
    <property type="match status" value="1"/>
</dbReference>
<keyword evidence="1" id="KW-0479">Metal-binding</keyword>
<evidence type="ECO:0000259" key="8">
    <source>
        <dbReference type="PROSITE" id="PS50157"/>
    </source>
</evidence>
<dbReference type="GO" id="GO:0000978">
    <property type="term" value="F:RNA polymerase II cis-regulatory region sequence-specific DNA binding"/>
    <property type="evidence" value="ECO:0007669"/>
    <property type="project" value="TreeGrafter"/>
</dbReference>
<feature type="compositionally biased region" description="Basic residues" evidence="6">
    <location>
        <begin position="305"/>
        <end position="314"/>
    </location>
</feature>
<evidence type="ECO:0000256" key="5">
    <source>
        <dbReference type="PROSITE-ProRule" id="PRU00042"/>
    </source>
</evidence>
<dbReference type="InterPro" id="IPR050329">
    <property type="entry name" value="GLI_C2H2-zinc-finger"/>
</dbReference>
<keyword evidence="10" id="KW-1185">Reference proteome</keyword>
<dbReference type="PANTHER" id="PTHR19818">
    <property type="entry name" value="ZINC FINGER PROTEIN ZIC AND GLI"/>
    <property type="match status" value="1"/>
</dbReference>
<dbReference type="InterPro" id="IPR036236">
    <property type="entry name" value="Znf_C2H2_sf"/>
</dbReference>
<gene>
    <name evidence="9" type="ORF">OSB1V03_LOCUS6931</name>
</gene>
<protein>
    <recommendedName>
        <fullName evidence="8">C2H2-type domain-containing protein</fullName>
    </recommendedName>
</protein>
<keyword evidence="3 5" id="KW-0863">Zinc-finger</keyword>
<evidence type="ECO:0000256" key="3">
    <source>
        <dbReference type="ARBA" id="ARBA00022771"/>
    </source>
</evidence>
<feature type="domain" description="C2H2-type" evidence="8">
    <location>
        <begin position="233"/>
        <end position="261"/>
    </location>
</feature>
<feature type="region of interest" description="Disordered" evidence="6">
    <location>
        <begin position="166"/>
        <end position="215"/>
    </location>
</feature>
<evidence type="ECO:0000256" key="1">
    <source>
        <dbReference type="ARBA" id="ARBA00022723"/>
    </source>
</evidence>
<feature type="compositionally biased region" description="Acidic residues" evidence="6">
    <location>
        <begin position="283"/>
        <end position="299"/>
    </location>
</feature>
<feature type="region of interest" description="Disordered" evidence="6">
    <location>
        <begin position="265"/>
        <end position="321"/>
    </location>
</feature>
<evidence type="ECO:0000313" key="10">
    <source>
        <dbReference type="Proteomes" id="UP000759131"/>
    </source>
</evidence>
<dbReference type="GO" id="GO:0045944">
    <property type="term" value="P:positive regulation of transcription by RNA polymerase II"/>
    <property type="evidence" value="ECO:0007669"/>
    <property type="project" value="UniProtKB-ARBA"/>
</dbReference>
<dbReference type="GO" id="GO:0008270">
    <property type="term" value="F:zinc ion binding"/>
    <property type="evidence" value="ECO:0007669"/>
    <property type="project" value="UniProtKB-KW"/>
</dbReference>
<dbReference type="PANTHER" id="PTHR19818:SF139">
    <property type="entry name" value="PAIR-RULE PROTEIN ODD-PAIRED"/>
    <property type="match status" value="1"/>
</dbReference>
<dbReference type="EMBL" id="OC858456">
    <property type="protein sequence ID" value="CAD7626498.1"/>
    <property type="molecule type" value="Genomic_DNA"/>
</dbReference>
<feature type="non-terminal residue" evidence="9">
    <location>
        <position position="403"/>
    </location>
</feature>
<dbReference type="InterPro" id="IPR013087">
    <property type="entry name" value="Znf_C2H2_type"/>
</dbReference>
<name>A0A7R9KQY5_9ACAR</name>
<proteinExistence type="predicted"/>
<evidence type="ECO:0000256" key="4">
    <source>
        <dbReference type="ARBA" id="ARBA00022833"/>
    </source>
</evidence>
<accession>A0A7R9KQY5</accession>
<dbReference type="EMBL" id="CAJPIZ010003881">
    <property type="protein sequence ID" value="CAG2106928.1"/>
    <property type="molecule type" value="Genomic_DNA"/>
</dbReference>
<feature type="compositionally biased region" description="Acidic residues" evidence="6">
    <location>
        <begin position="166"/>
        <end position="199"/>
    </location>
</feature>
<sequence>MSDQRIERRFALRSTKVFAKRKASVRSVKLSVGVDHTSHNTTDIYGKRIHRLDNRLTQITARTSSFGKNLVSVPKRADLPLPFIGRSRRRFGAEEPAVECRLSTPTVDQNVILLSLFCSLVIALSAICLNRSVPSPKEALMDEEVVAVHMMESSDGTYMTAQVVPEDEFQPNDDNEMIAANDGDEPEDNGDDGEGDEDYEPLKSEDQTAGDEDAANSEADDIIIAEAVVVTHYSCKFCNRRFDSIEKVKNHYLLRHNKDQSIVKRFSGAGGAGGQRTIKTESTADESNGEEEENNDIEDSPQNSPKKRKVKRKGANAGKGKAVHNLRVVSNITAADDALLKKKRGRKPTGVTRKYPCDWPSCNYVARHSVHLKDHKRTHTGEKPYRCNWPDCGHSFVQGSALK</sequence>
<feature type="domain" description="C2H2-type" evidence="8">
    <location>
        <begin position="355"/>
        <end position="384"/>
    </location>
</feature>
<evidence type="ECO:0000256" key="2">
    <source>
        <dbReference type="ARBA" id="ARBA00022737"/>
    </source>
</evidence>
<keyword evidence="7" id="KW-0472">Membrane</keyword>
<keyword evidence="7" id="KW-1133">Transmembrane helix</keyword>
<dbReference type="GO" id="GO:0000981">
    <property type="term" value="F:DNA-binding transcription factor activity, RNA polymerase II-specific"/>
    <property type="evidence" value="ECO:0007669"/>
    <property type="project" value="TreeGrafter"/>
</dbReference>
<dbReference type="PROSITE" id="PS00028">
    <property type="entry name" value="ZINC_FINGER_C2H2_1"/>
    <property type="match status" value="1"/>
</dbReference>
<evidence type="ECO:0000256" key="6">
    <source>
        <dbReference type="SAM" id="MobiDB-lite"/>
    </source>
</evidence>
<dbReference type="GO" id="GO:0005634">
    <property type="term" value="C:nucleus"/>
    <property type="evidence" value="ECO:0007669"/>
    <property type="project" value="UniProtKB-ARBA"/>
</dbReference>
<dbReference type="FunFam" id="3.30.160.60:FF:002343">
    <property type="entry name" value="Zinc finger protein 33A"/>
    <property type="match status" value="1"/>
</dbReference>
<evidence type="ECO:0000256" key="7">
    <source>
        <dbReference type="SAM" id="Phobius"/>
    </source>
</evidence>
<dbReference type="OrthoDB" id="9439903at2759"/>
<keyword evidence="7" id="KW-0812">Transmembrane</keyword>
<feature type="transmembrane region" description="Helical" evidence="7">
    <location>
        <begin position="111"/>
        <end position="133"/>
    </location>
</feature>
<dbReference type="Gene3D" id="3.30.160.60">
    <property type="entry name" value="Classic Zinc Finger"/>
    <property type="match status" value="2"/>
</dbReference>
<dbReference type="Proteomes" id="UP000759131">
    <property type="component" value="Unassembled WGS sequence"/>
</dbReference>
<evidence type="ECO:0000313" key="9">
    <source>
        <dbReference type="EMBL" id="CAD7626498.1"/>
    </source>
</evidence>
<organism evidence="9">
    <name type="scientific">Medioppia subpectinata</name>
    <dbReference type="NCBI Taxonomy" id="1979941"/>
    <lineage>
        <taxon>Eukaryota</taxon>
        <taxon>Metazoa</taxon>
        <taxon>Ecdysozoa</taxon>
        <taxon>Arthropoda</taxon>
        <taxon>Chelicerata</taxon>
        <taxon>Arachnida</taxon>
        <taxon>Acari</taxon>
        <taxon>Acariformes</taxon>
        <taxon>Sarcoptiformes</taxon>
        <taxon>Oribatida</taxon>
        <taxon>Brachypylina</taxon>
        <taxon>Oppioidea</taxon>
        <taxon>Oppiidae</taxon>
        <taxon>Medioppia</taxon>
    </lineage>
</organism>
<dbReference type="SMART" id="SM00355">
    <property type="entry name" value="ZnF_C2H2"/>
    <property type="match status" value="2"/>
</dbReference>
<dbReference type="PROSITE" id="PS50157">
    <property type="entry name" value="ZINC_FINGER_C2H2_2"/>
    <property type="match status" value="2"/>
</dbReference>